<protein>
    <submittedName>
        <fullName evidence="5">DNA replication factor Cdt1</fullName>
    </submittedName>
</protein>
<feature type="compositionally biased region" description="Basic and acidic residues" evidence="3">
    <location>
        <begin position="70"/>
        <end position="83"/>
    </location>
</feature>
<dbReference type="InterPro" id="IPR045173">
    <property type="entry name" value="Cdt1"/>
</dbReference>
<dbReference type="GO" id="GO:0000278">
    <property type="term" value="P:mitotic cell cycle"/>
    <property type="evidence" value="ECO:0007669"/>
    <property type="project" value="TreeGrafter"/>
</dbReference>
<comment type="caution">
    <text evidence="5">The sequence shown here is derived from an EMBL/GenBank/DDBJ whole genome shotgun (WGS) entry which is preliminary data.</text>
</comment>
<evidence type="ECO:0000313" key="5">
    <source>
        <dbReference type="EMBL" id="KII61529.1"/>
    </source>
</evidence>
<feature type="region of interest" description="Disordered" evidence="3">
    <location>
        <begin position="1"/>
        <end position="32"/>
    </location>
</feature>
<dbReference type="GO" id="GO:0030174">
    <property type="term" value="P:regulation of DNA-templated DNA replication initiation"/>
    <property type="evidence" value="ECO:0007669"/>
    <property type="project" value="InterPro"/>
</dbReference>
<dbReference type="EMBL" id="JWZT01005334">
    <property type="protein sequence ID" value="KII61529.1"/>
    <property type="molecule type" value="Genomic_DNA"/>
</dbReference>
<keyword evidence="2" id="KW-0131">Cell cycle</keyword>
<gene>
    <name evidence="5" type="ORF">RF11_10489</name>
</gene>
<comment type="similarity">
    <text evidence="1">Belongs to the Cdt1 family.</text>
</comment>
<evidence type="ECO:0000256" key="3">
    <source>
        <dbReference type="SAM" id="MobiDB-lite"/>
    </source>
</evidence>
<sequence>MPKQSNIDKYFRSKRIPGASPAKKKSKTCKPATPKLNLSLAELFTTKATEVEKPSDIKFISTGPLQPQKSKSEKIENDKENVKDAKPAIQDILDLKTPSHGADTPIETDSIDILKTPIKNVSTSMHRGIETSRKRLFSDKDNETHHEPAYKRFAHLCEKVIEPKPLETHKYDSSVSLYIPQRYQRLYDIFVAFETVIHVFSGRNENCTFDKVKNGVECMTRMQFTRSHLAQILHIMGNYYSVYINETQNSSSKHELVIERSENTDEEDISVTTKRRKIFYDFLLNAVHAHHSDFLAGLGVTIDKSELKRWHPKFRIEEVPEIETATLPEIPKLHIYTAKDMLRLTCFKDDEKLKKALKDASESKTVEETTKVNEVSDLSFKHVSKSLLEKIRLKERQINEKKMLRDPKSEILAGKLQKIPEIMRCVYKYFISELAILCLKINPICQLELFVKKLLIAVFQVFQHIKLGNI</sequence>
<dbReference type="Gene3D" id="1.10.10.1420">
    <property type="entry name" value="DNA replication factor Cdt1, C-terminal WH domain"/>
    <property type="match status" value="1"/>
</dbReference>
<dbReference type="PANTHER" id="PTHR28637:SF1">
    <property type="entry name" value="DNA REPLICATION FACTOR CDT1"/>
    <property type="match status" value="1"/>
</dbReference>
<dbReference type="GO" id="GO:0070182">
    <property type="term" value="F:DNA polymerase binding"/>
    <property type="evidence" value="ECO:0007669"/>
    <property type="project" value="TreeGrafter"/>
</dbReference>
<dbReference type="Proteomes" id="UP000031668">
    <property type="component" value="Unassembled WGS sequence"/>
</dbReference>
<dbReference type="Pfam" id="PF16679">
    <property type="entry name" value="CDT1_C"/>
    <property type="match status" value="1"/>
</dbReference>
<organism evidence="5 6">
    <name type="scientific">Thelohanellus kitauei</name>
    <name type="common">Myxosporean</name>
    <dbReference type="NCBI Taxonomy" id="669202"/>
    <lineage>
        <taxon>Eukaryota</taxon>
        <taxon>Metazoa</taxon>
        <taxon>Cnidaria</taxon>
        <taxon>Myxozoa</taxon>
        <taxon>Myxosporea</taxon>
        <taxon>Bivalvulida</taxon>
        <taxon>Platysporina</taxon>
        <taxon>Myxobolidae</taxon>
        <taxon>Thelohanellus</taxon>
    </lineage>
</organism>
<feature type="region of interest" description="Disordered" evidence="3">
    <location>
        <begin position="58"/>
        <end position="83"/>
    </location>
</feature>
<dbReference type="InterPro" id="IPR032054">
    <property type="entry name" value="Cdt1_C"/>
</dbReference>
<accession>A0A0C2MB24</accession>
<dbReference type="OMA" id="PLETHKY"/>
<evidence type="ECO:0000313" key="6">
    <source>
        <dbReference type="Proteomes" id="UP000031668"/>
    </source>
</evidence>
<keyword evidence="6" id="KW-1185">Reference proteome</keyword>
<dbReference type="GO" id="GO:0005634">
    <property type="term" value="C:nucleus"/>
    <property type="evidence" value="ECO:0007669"/>
    <property type="project" value="TreeGrafter"/>
</dbReference>
<dbReference type="CDD" id="cd08674">
    <property type="entry name" value="Cdt1_m"/>
    <property type="match status" value="1"/>
</dbReference>
<dbReference type="InterPro" id="IPR038090">
    <property type="entry name" value="Cdt1_C_WH_dom_sf"/>
</dbReference>
<dbReference type="AlphaFoldDB" id="A0A0C2MB24"/>
<dbReference type="SMART" id="SM01075">
    <property type="entry name" value="CDT1"/>
    <property type="match status" value="1"/>
</dbReference>
<proteinExistence type="inferred from homology"/>
<dbReference type="GO" id="GO:0000076">
    <property type="term" value="P:DNA replication checkpoint signaling"/>
    <property type="evidence" value="ECO:0007669"/>
    <property type="project" value="TreeGrafter"/>
</dbReference>
<dbReference type="SUPFAM" id="SSF46785">
    <property type="entry name" value="Winged helix' DNA-binding domain"/>
    <property type="match status" value="1"/>
</dbReference>
<dbReference type="PANTHER" id="PTHR28637">
    <property type="entry name" value="DNA REPLICATION FACTOR CDT1"/>
    <property type="match status" value="1"/>
</dbReference>
<evidence type="ECO:0000259" key="4">
    <source>
        <dbReference type="SMART" id="SM01075"/>
    </source>
</evidence>
<evidence type="ECO:0000256" key="2">
    <source>
        <dbReference type="ARBA" id="ARBA00023306"/>
    </source>
</evidence>
<dbReference type="InterPro" id="IPR014939">
    <property type="entry name" value="CDT1_Gemini-bd-like"/>
</dbReference>
<feature type="domain" description="CDT1 Geminin-binding" evidence="4">
    <location>
        <begin position="179"/>
        <end position="329"/>
    </location>
</feature>
<dbReference type="GO" id="GO:0003677">
    <property type="term" value="F:DNA binding"/>
    <property type="evidence" value="ECO:0007669"/>
    <property type="project" value="InterPro"/>
</dbReference>
<name>A0A0C2MB24_THEKT</name>
<evidence type="ECO:0000256" key="1">
    <source>
        <dbReference type="ARBA" id="ARBA00008356"/>
    </source>
</evidence>
<dbReference type="GO" id="GO:0071163">
    <property type="term" value="P:DNA replication preinitiation complex assembly"/>
    <property type="evidence" value="ECO:0007669"/>
    <property type="project" value="InterPro"/>
</dbReference>
<reference evidence="5 6" key="1">
    <citation type="journal article" date="2014" name="Genome Biol. Evol.">
        <title>The genome of the myxosporean Thelohanellus kitauei shows adaptations to nutrient acquisition within its fish host.</title>
        <authorList>
            <person name="Yang Y."/>
            <person name="Xiong J."/>
            <person name="Zhou Z."/>
            <person name="Huo F."/>
            <person name="Miao W."/>
            <person name="Ran C."/>
            <person name="Liu Y."/>
            <person name="Zhang J."/>
            <person name="Feng J."/>
            <person name="Wang M."/>
            <person name="Wang M."/>
            <person name="Wang L."/>
            <person name="Yao B."/>
        </authorList>
    </citation>
    <scope>NUCLEOTIDE SEQUENCE [LARGE SCALE GENOMIC DNA]</scope>
    <source>
        <strain evidence="5">Wuqing</strain>
    </source>
</reference>
<dbReference type="Pfam" id="PF08839">
    <property type="entry name" value="CDT1"/>
    <property type="match status" value="1"/>
</dbReference>
<dbReference type="OrthoDB" id="341730at2759"/>
<dbReference type="InterPro" id="IPR036390">
    <property type="entry name" value="WH_DNA-bd_sf"/>
</dbReference>